<dbReference type="PRINTS" id="PR01217">
    <property type="entry name" value="PRICHEXTENSN"/>
</dbReference>
<dbReference type="AlphaFoldDB" id="A0AA87Z1G3"/>
<organism evidence="2 3">
    <name type="scientific">Ficus carica</name>
    <name type="common">Common fig</name>
    <dbReference type="NCBI Taxonomy" id="3494"/>
    <lineage>
        <taxon>Eukaryota</taxon>
        <taxon>Viridiplantae</taxon>
        <taxon>Streptophyta</taxon>
        <taxon>Embryophyta</taxon>
        <taxon>Tracheophyta</taxon>
        <taxon>Spermatophyta</taxon>
        <taxon>Magnoliopsida</taxon>
        <taxon>eudicotyledons</taxon>
        <taxon>Gunneridae</taxon>
        <taxon>Pentapetalae</taxon>
        <taxon>rosids</taxon>
        <taxon>fabids</taxon>
        <taxon>Rosales</taxon>
        <taxon>Moraceae</taxon>
        <taxon>Ficeae</taxon>
        <taxon>Ficus</taxon>
    </lineage>
</organism>
<dbReference type="Proteomes" id="UP001187192">
    <property type="component" value="Unassembled WGS sequence"/>
</dbReference>
<sequence>MEVSVLKLCSVVLAIIITTWAWRVVNWVWVRPRRIEKCLRKQGFKGNSYRLLFGDLKENFSVTKEARSKPINLSDDIATRVVPFVLRTVHTYVSEKKRVCLAADDRRRRPTSAPLPPPTPAAAGDFLSLLFSLSSPLLSPAAPHPGPPACPVRLPPQDPLPRPPPTPPPHRHSLPPAPSFSSPFFLSSLLSLFPTPPTPSQPPGLPGAPPTPGPPGRLFLFPFLSLFFYSLSLFPTPPSRGWGGMGGRRAAGGGGVAGGVGWGAPDGRG</sequence>
<comment type="caution">
    <text evidence="2">The sequence shown here is derived from an EMBL/GenBank/DDBJ whole genome shotgun (WGS) entry which is preliminary data.</text>
</comment>
<protein>
    <recommendedName>
        <fullName evidence="4">Cytochrome P450</fullName>
    </recommendedName>
</protein>
<feature type="compositionally biased region" description="Pro residues" evidence="1">
    <location>
        <begin position="142"/>
        <end position="168"/>
    </location>
</feature>
<evidence type="ECO:0008006" key="4">
    <source>
        <dbReference type="Google" id="ProtNLM"/>
    </source>
</evidence>
<name>A0AA87Z1G3_FICCA</name>
<evidence type="ECO:0000313" key="3">
    <source>
        <dbReference type="Proteomes" id="UP001187192"/>
    </source>
</evidence>
<gene>
    <name evidence="2" type="ORF">TIFTF001_050478</name>
</gene>
<dbReference type="EMBL" id="BTGU01008356">
    <property type="protein sequence ID" value="GMN27648.1"/>
    <property type="molecule type" value="Genomic_DNA"/>
</dbReference>
<proteinExistence type="predicted"/>
<evidence type="ECO:0000256" key="1">
    <source>
        <dbReference type="SAM" id="MobiDB-lite"/>
    </source>
</evidence>
<feature type="region of interest" description="Disordered" evidence="1">
    <location>
        <begin position="193"/>
        <end position="213"/>
    </location>
</feature>
<reference evidence="2" key="1">
    <citation type="submission" date="2023-07" db="EMBL/GenBank/DDBJ databases">
        <title>draft genome sequence of fig (Ficus carica).</title>
        <authorList>
            <person name="Takahashi T."/>
            <person name="Nishimura K."/>
        </authorList>
    </citation>
    <scope>NUCLEOTIDE SEQUENCE</scope>
</reference>
<feature type="compositionally biased region" description="Pro residues" evidence="1">
    <location>
        <begin position="194"/>
        <end position="213"/>
    </location>
</feature>
<keyword evidence="3" id="KW-1185">Reference proteome</keyword>
<feature type="region of interest" description="Disordered" evidence="1">
    <location>
        <begin position="142"/>
        <end position="177"/>
    </location>
</feature>
<evidence type="ECO:0000313" key="2">
    <source>
        <dbReference type="EMBL" id="GMN27648.1"/>
    </source>
</evidence>
<accession>A0AA87Z1G3</accession>